<organism evidence="1 2">
    <name type="scientific">Streptomyces mangrovisoli</name>
    <dbReference type="NCBI Taxonomy" id="1428628"/>
    <lineage>
        <taxon>Bacteria</taxon>
        <taxon>Bacillati</taxon>
        <taxon>Actinomycetota</taxon>
        <taxon>Actinomycetes</taxon>
        <taxon>Kitasatosporales</taxon>
        <taxon>Streptomycetaceae</taxon>
        <taxon>Streptomyces</taxon>
    </lineage>
</organism>
<dbReference type="OrthoDB" id="3872852at2"/>
<proteinExistence type="predicted"/>
<dbReference type="Proteomes" id="UP000034196">
    <property type="component" value="Unassembled WGS sequence"/>
</dbReference>
<accession>A0A1J4NUY9</accession>
<gene>
    <name evidence="1" type="ORF">WN71_025620</name>
</gene>
<reference evidence="1" key="1">
    <citation type="submission" date="2016-10" db="EMBL/GenBank/DDBJ databases">
        <title>Genome sequence of Streptomyces mangrovisoli MUSC 149.</title>
        <authorList>
            <person name="Lee L.-H."/>
            <person name="Ser H.-L."/>
        </authorList>
    </citation>
    <scope>NUCLEOTIDE SEQUENCE [LARGE SCALE GENOMIC DNA]</scope>
    <source>
        <strain evidence="1">MUSC 149</strain>
    </source>
</reference>
<evidence type="ECO:0008006" key="3">
    <source>
        <dbReference type="Google" id="ProtNLM"/>
    </source>
</evidence>
<name>A0A1J4NUY9_9ACTN</name>
<sequence length="136" mass="14448">MTGNAVPRWLPVRATEARALAAGHWWDGIRVPLELGLRTLGLLGESTGAVVRDGYGAILYWLVAPGTAADWNLPEVAVLGRGCHVVFPPPLRVNGPGLYWQVPLARNRDRTSAPLLHAALTASLESSAREGAVPGV</sequence>
<dbReference type="EMBL" id="LAVA02000065">
    <property type="protein sequence ID" value="OIJ65053.1"/>
    <property type="molecule type" value="Genomic_DNA"/>
</dbReference>
<comment type="caution">
    <text evidence="1">The sequence shown here is derived from an EMBL/GenBank/DDBJ whole genome shotgun (WGS) entry which is preliminary data.</text>
</comment>
<protein>
    <recommendedName>
        <fullName evidence="3">DNA primase/polymerase bifunctional N-terminal domain-containing protein</fullName>
    </recommendedName>
</protein>
<dbReference type="AlphaFoldDB" id="A0A1J4NUY9"/>
<evidence type="ECO:0000313" key="2">
    <source>
        <dbReference type="Proteomes" id="UP000034196"/>
    </source>
</evidence>
<keyword evidence="2" id="KW-1185">Reference proteome</keyword>
<evidence type="ECO:0000313" key="1">
    <source>
        <dbReference type="EMBL" id="OIJ65053.1"/>
    </source>
</evidence>